<gene>
    <name evidence="3" type="ORF">TBC1_12967</name>
</gene>
<dbReference type="Gene3D" id="2.170.130.10">
    <property type="entry name" value="TonB-dependent receptor, plug domain"/>
    <property type="match status" value="1"/>
</dbReference>
<evidence type="ECO:0000259" key="2">
    <source>
        <dbReference type="Pfam" id="PF07715"/>
    </source>
</evidence>
<reference evidence="3" key="1">
    <citation type="journal article" date="2015" name="Genome Announc.">
        <title>Draft Genome Sequence of Bacteroidales Strain TBC1, a Novel Isolate from a Methanogenic Wastewater Treatment System.</title>
        <authorList>
            <person name="Tourlousse D.M."/>
            <person name="Matsuura N."/>
            <person name="Sun L."/>
            <person name="Toyonaga M."/>
            <person name="Kuroda K."/>
            <person name="Ohashi A."/>
            <person name="Cruz R."/>
            <person name="Yamaguchi T."/>
            <person name="Sekiguchi Y."/>
        </authorList>
    </citation>
    <scope>NUCLEOTIDE SEQUENCE [LARGE SCALE GENOMIC DNA]</scope>
    <source>
        <strain evidence="3">TBC1</strain>
    </source>
</reference>
<feature type="chain" id="PRO_5006633459" description="TonB-dependent receptor plug domain-containing protein" evidence="1">
    <location>
        <begin position="25"/>
        <end position="776"/>
    </location>
</feature>
<evidence type="ECO:0000256" key="1">
    <source>
        <dbReference type="SAM" id="SignalP"/>
    </source>
</evidence>
<keyword evidence="4" id="KW-1185">Reference proteome</keyword>
<keyword evidence="1" id="KW-0732">Signal</keyword>
<dbReference type="InterPro" id="IPR008969">
    <property type="entry name" value="CarboxyPept-like_regulatory"/>
</dbReference>
<sequence length="776" mass="87627">MQNFSRITIITAILLAISTSGVFAQNGTVRGFVYEQETGEPVIFTNVYFYKTTYGSSTDVNGYFTISKIPDGQYTLMVTYLGYDTLREQVTIKGNTVLTKKLYLTKSAFNLDAVQITADREEARSDTRTSVIKLTPKQISRIPTIGGQPDLAQYLQVLPGVIFTGDQGGQLYIRGGSPIQNKVLLDGMIIYNPFHSIGLFSVFDTDILRNADIYTGGFNAQHGGRISSVMDLTTRDGNKKHLAGKAGASTFGAKLMLEGPLKKQTDDSPSSISFLLSAKNSYLKQTSELIYNYIDSAGLPFNYTDVYGKVSVNAANGSKVNFYGFNFNDKVDYTDLATYKWNSTGGGTNWVVIPGNNPVLMEGNFAYSSYNITMEEGSLPARSSEINGFNLGLGFTYFLGKDEIKYGLEMLGFKTEFDFYNTVGRQISQTENTTEIAGFVKYKMTRGKLLFEPGFRLQYYASLGNFSPEPRLAMKYNFSDNFRMKMAAGLYSQNLISANSDRDVVNLFYGFLSGPDNLQETFDGKQVKHKLQKAGHIILGAEIDPLPNVSVNLEVYYKDFSQLTNINRNKVFEDNGDYNDPTSNSFKPEYLRKDFIIENGDANGFDVSVKYDSRKIYFWAVYSLAYVNRFDGLINYVPHYDRRHNVNLVSSYRFGKELNWEFNARWNLGSGFPFTQTQGFYEKLTFQQGAGTDYLTSNGQLGIIYAEYNKARLPYYHRLDFSLMRRFRIGEKGMLEFNLSVTNIYNRDNIFYVNRITGDKVYQLPVMPSFGMTMSF</sequence>
<name>A0A0S7C2A5_9BACT</name>
<organism evidence="3">
    <name type="scientific">Lentimicrobium saccharophilum</name>
    <dbReference type="NCBI Taxonomy" id="1678841"/>
    <lineage>
        <taxon>Bacteria</taxon>
        <taxon>Pseudomonadati</taxon>
        <taxon>Bacteroidota</taxon>
        <taxon>Bacteroidia</taxon>
        <taxon>Bacteroidales</taxon>
        <taxon>Lentimicrobiaceae</taxon>
        <taxon>Lentimicrobium</taxon>
    </lineage>
</organism>
<dbReference type="SUPFAM" id="SSF56935">
    <property type="entry name" value="Porins"/>
    <property type="match status" value="1"/>
</dbReference>
<dbReference type="Gene3D" id="2.60.40.1120">
    <property type="entry name" value="Carboxypeptidase-like, regulatory domain"/>
    <property type="match status" value="1"/>
</dbReference>
<evidence type="ECO:0000313" key="3">
    <source>
        <dbReference type="EMBL" id="GAP45147.1"/>
    </source>
</evidence>
<dbReference type="Proteomes" id="UP000053091">
    <property type="component" value="Unassembled WGS sequence"/>
</dbReference>
<protein>
    <recommendedName>
        <fullName evidence="2">TonB-dependent receptor plug domain-containing protein</fullName>
    </recommendedName>
</protein>
<dbReference type="InterPro" id="IPR037066">
    <property type="entry name" value="Plug_dom_sf"/>
</dbReference>
<dbReference type="RefSeq" id="WP_062045293.1">
    <property type="nucleotide sequence ID" value="NZ_DF968183.1"/>
</dbReference>
<accession>A0A0S7C2A5</accession>
<dbReference type="SUPFAM" id="SSF49464">
    <property type="entry name" value="Carboxypeptidase regulatory domain-like"/>
    <property type="match status" value="1"/>
</dbReference>
<dbReference type="STRING" id="1678841.TBC1_12967"/>
<dbReference type="AlphaFoldDB" id="A0A0S7C2A5"/>
<feature type="signal peptide" evidence="1">
    <location>
        <begin position="1"/>
        <end position="24"/>
    </location>
</feature>
<feature type="domain" description="TonB-dependent receptor plug" evidence="2">
    <location>
        <begin position="126"/>
        <end position="224"/>
    </location>
</feature>
<dbReference type="OrthoDB" id="9804995at2"/>
<dbReference type="EMBL" id="DF968183">
    <property type="protein sequence ID" value="GAP45147.1"/>
    <property type="molecule type" value="Genomic_DNA"/>
</dbReference>
<dbReference type="InterPro" id="IPR012910">
    <property type="entry name" value="Plug_dom"/>
</dbReference>
<proteinExistence type="predicted"/>
<dbReference type="Pfam" id="PF13715">
    <property type="entry name" value="CarbopepD_reg_2"/>
    <property type="match status" value="1"/>
</dbReference>
<evidence type="ECO:0000313" key="4">
    <source>
        <dbReference type="Proteomes" id="UP000053091"/>
    </source>
</evidence>
<dbReference type="Pfam" id="PF07715">
    <property type="entry name" value="Plug"/>
    <property type="match status" value="1"/>
</dbReference>